<name>A0A2T0Q2W7_9ACTN</name>
<keyword evidence="4" id="KW-0762">Sugar transport</keyword>
<proteinExistence type="predicted"/>
<dbReference type="CDD" id="cd00006">
    <property type="entry name" value="PTS_IIA_man"/>
    <property type="match status" value="1"/>
</dbReference>
<dbReference type="GO" id="GO:0016020">
    <property type="term" value="C:membrane"/>
    <property type="evidence" value="ECO:0007669"/>
    <property type="project" value="InterPro"/>
</dbReference>
<dbReference type="InterPro" id="IPR036662">
    <property type="entry name" value="PTS_EIIA_man-typ_sf"/>
</dbReference>
<evidence type="ECO:0000256" key="7">
    <source>
        <dbReference type="ARBA" id="ARBA00022777"/>
    </source>
</evidence>
<dbReference type="GO" id="GO:0016301">
    <property type="term" value="F:kinase activity"/>
    <property type="evidence" value="ECO:0007669"/>
    <property type="project" value="UniProtKB-KW"/>
</dbReference>
<keyword evidence="5" id="KW-0808">Transferase</keyword>
<feature type="domain" description="PTS EIIA type-4" evidence="8">
    <location>
        <begin position="1"/>
        <end position="124"/>
    </location>
</feature>
<evidence type="ECO:0000256" key="3">
    <source>
        <dbReference type="ARBA" id="ARBA00022490"/>
    </source>
</evidence>
<evidence type="ECO:0000313" key="10">
    <source>
        <dbReference type="Proteomes" id="UP000237846"/>
    </source>
</evidence>
<keyword evidence="10" id="KW-1185">Reference proteome</keyword>
<keyword evidence="2" id="KW-0813">Transport</keyword>
<dbReference type="InterPro" id="IPR033887">
    <property type="entry name" value="PTS_IIA_man"/>
</dbReference>
<dbReference type="Proteomes" id="UP000237846">
    <property type="component" value="Unassembled WGS sequence"/>
</dbReference>
<evidence type="ECO:0000259" key="8">
    <source>
        <dbReference type="PROSITE" id="PS51096"/>
    </source>
</evidence>
<dbReference type="InterPro" id="IPR004701">
    <property type="entry name" value="PTS_EIIA_man-typ"/>
</dbReference>
<dbReference type="PROSITE" id="PS51096">
    <property type="entry name" value="PTS_EIIA_TYPE_4"/>
    <property type="match status" value="1"/>
</dbReference>
<comment type="caution">
    <text evidence="9">The sequence shown here is derived from an EMBL/GenBank/DDBJ whole genome shotgun (WGS) entry which is preliminary data.</text>
</comment>
<dbReference type="PANTHER" id="PTHR33799">
    <property type="entry name" value="PTS PERMEASE-RELATED-RELATED"/>
    <property type="match status" value="1"/>
</dbReference>
<gene>
    <name evidence="9" type="ORF">CLV72_105486</name>
</gene>
<keyword evidence="3" id="KW-0963">Cytoplasm</keyword>
<protein>
    <submittedName>
        <fullName evidence="9">PTS system N-acetylgalactosamine-specific IIA component/PTS system mannose-specific IIA component</fullName>
    </submittedName>
</protein>
<dbReference type="InterPro" id="IPR051471">
    <property type="entry name" value="Bacterial_PTS_sugar_comp"/>
</dbReference>
<comment type="subcellular location">
    <subcellularLocation>
        <location evidence="1">Cytoplasm</location>
    </subcellularLocation>
</comment>
<dbReference type="PANTHER" id="PTHR33799:SF1">
    <property type="entry name" value="PTS SYSTEM MANNOSE-SPECIFIC EIIAB COMPONENT-RELATED"/>
    <property type="match status" value="1"/>
</dbReference>
<dbReference type="Gene3D" id="3.40.50.510">
    <property type="entry name" value="Phosphotransferase system, mannose-type IIA component"/>
    <property type="match status" value="1"/>
</dbReference>
<organism evidence="9 10">
    <name type="scientific">Allonocardiopsis opalescens</name>
    <dbReference type="NCBI Taxonomy" id="1144618"/>
    <lineage>
        <taxon>Bacteria</taxon>
        <taxon>Bacillati</taxon>
        <taxon>Actinomycetota</taxon>
        <taxon>Actinomycetes</taxon>
        <taxon>Streptosporangiales</taxon>
        <taxon>Allonocardiopsis</taxon>
    </lineage>
</organism>
<dbReference type="RefSeq" id="WP_245930321.1">
    <property type="nucleotide sequence ID" value="NZ_PVZC01000005.1"/>
</dbReference>
<evidence type="ECO:0000313" key="9">
    <source>
        <dbReference type="EMBL" id="PRX98133.1"/>
    </source>
</evidence>
<accession>A0A2T0Q2W7</accession>
<evidence type="ECO:0000256" key="4">
    <source>
        <dbReference type="ARBA" id="ARBA00022597"/>
    </source>
</evidence>
<evidence type="ECO:0000256" key="5">
    <source>
        <dbReference type="ARBA" id="ARBA00022679"/>
    </source>
</evidence>
<evidence type="ECO:0000256" key="6">
    <source>
        <dbReference type="ARBA" id="ARBA00022683"/>
    </source>
</evidence>
<dbReference type="SUPFAM" id="SSF53062">
    <property type="entry name" value="PTS system fructose IIA component-like"/>
    <property type="match status" value="1"/>
</dbReference>
<reference evidence="9 10" key="1">
    <citation type="submission" date="2018-03" db="EMBL/GenBank/DDBJ databases">
        <title>Genomic Encyclopedia of Archaeal and Bacterial Type Strains, Phase II (KMG-II): from individual species to whole genera.</title>
        <authorList>
            <person name="Goeker M."/>
        </authorList>
    </citation>
    <scope>NUCLEOTIDE SEQUENCE [LARGE SCALE GENOMIC DNA]</scope>
    <source>
        <strain evidence="9 10">DSM 45601</strain>
    </source>
</reference>
<dbReference type="GO" id="GO:0005737">
    <property type="term" value="C:cytoplasm"/>
    <property type="evidence" value="ECO:0007669"/>
    <property type="project" value="UniProtKB-SubCell"/>
</dbReference>
<dbReference type="GO" id="GO:0009401">
    <property type="term" value="P:phosphoenolpyruvate-dependent sugar phosphotransferase system"/>
    <property type="evidence" value="ECO:0007669"/>
    <property type="project" value="UniProtKB-KW"/>
</dbReference>
<dbReference type="Pfam" id="PF03610">
    <property type="entry name" value="EIIA-man"/>
    <property type="match status" value="1"/>
</dbReference>
<keyword evidence="6" id="KW-0598">Phosphotransferase system</keyword>
<evidence type="ECO:0000256" key="2">
    <source>
        <dbReference type="ARBA" id="ARBA00022448"/>
    </source>
</evidence>
<dbReference type="AlphaFoldDB" id="A0A2T0Q2W7"/>
<keyword evidence="7" id="KW-0418">Kinase</keyword>
<sequence length="130" mass="12949">MVAVVVAGHGRSASGLLSAVEVIVGPQQASAALDLEEGEAPEGFGARLRETAAALDGGEGVLVLADLPGATPFTSAARLTRELPGLAVVAGVNVPMLLEVLTRRAGTALAELAELAEGAGRQGVVRWSAG</sequence>
<dbReference type="EMBL" id="PVZC01000005">
    <property type="protein sequence ID" value="PRX98133.1"/>
    <property type="molecule type" value="Genomic_DNA"/>
</dbReference>
<evidence type="ECO:0000256" key="1">
    <source>
        <dbReference type="ARBA" id="ARBA00004496"/>
    </source>
</evidence>